<dbReference type="AlphaFoldDB" id="A0A0W8E9V7"/>
<name>A0A0W8E9V7_9ZZZZ</name>
<proteinExistence type="predicted"/>
<protein>
    <submittedName>
        <fullName evidence="1">Uncharacterized protein</fullName>
    </submittedName>
</protein>
<organism evidence="1">
    <name type="scientific">hydrocarbon metagenome</name>
    <dbReference type="NCBI Taxonomy" id="938273"/>
    <lineage>
        <taxon>unclassified sequences</taxon>
        <taxon>metagenomes</taxon>
        <taxon>ecological metagenomes</taxon>
    </lineage>
</organism>
<accession>A0A0W8E9V7</accession>
<sequence length="70" mass="7901">MDQRDIINSAISHIDKAKTEIENASRNNPNQSSLAELDLAYQSLNDSIRHCQAIFGPTTIKGIRKLYNTR</sequence>
<evidence type="ECO:0000313" key="1">
    <source>
        <dbReference type="EMBL" id="KUG05444.1"/>
    </source>
</evidence>
<comment type="caution">
    <text evidence="1">The sequence shown here is derived from an EMBL/GenBank/DDBJ whole genome shotgun (WGS) entry which is preliminary data.</text>
</comment>
<reference evidence="1" key="1">
    <citation type="journal article" date="2015" name="Proc. Natl. Acad. Sci. U.S.A.">
        <title>Networks of energetic and metabolic interactions define dynamics in microbial communities.</title>
        <authorList>
            <person name="Embree M."/>
            <person name="Liu J.K."/>
            <person name="Al-Bassam M.M."/>
            <person name="Zengler K."/>
        </authorList>
    </citation>
    <scope>NUCLEOTIDE SEQUENCE</scope>
</reference>
<dbReference type="EMBL" id="LNQE01001813">
    <property type="protein sequence ID" value="KUG05444.1"/>
    <property type="molecule type" value="Genomic_DNA"/>
</dbReference>
<gene>
    <name evidence="1" type="ORF">ASZ90_017126</name>
</gene>